<dbReference type="Pfam" id="PF00455">
    <property type="entry name" value="DeoRC"/>
    <property type="match status" value="1"/>
</dbReference>
<dbReference type="SUPFAM" id="SSF100950">
    <property type="entry name" value="NagB/RpiA/CoA transferase-like"/>
    <property type="match status" value="1"/>
</dbReference>
<dbReference type="InterPro" id="IPR001034">
    <property type="entry name" value="DeoR_HTH"/>
</dbReference>
<keyword evidence="1" id="KW-0805">Transcription regulation</keyword>
<dbReference type="SMART" id="SM00420">
    <property type="entry name" value="HTH_DEOR"/>
    <property type="match status" value="1"/>
</dbReference>
<dbReference type="InterPro" id="IPR037171">
    <property type="entry name" value="NagB/RpiA_transferase-like"/>
</dbReference>
<dbReference type="PANTHER" id="PTHR30363">
    <property type="entry name" value="HTH-TYPE TRANSCRIPTIONAL REGULATOR SRLR-RELATED"/>
    <property type="match status" value="1"/>
</dbReference>
<dbReference type="PRINTS" id="PR00037">
    <property type="entry name" value="HTHLACR"/>
</dbReference>
<organism evidence="5 6">
    <name type="scientific">Rhodocytophaga rosea</name>
    <dbReference type="NCBI Taxonomy" id="2704465"/>
    <lineage>
        <taxon>Bacteria</taxon>
        <taxon>Pseudomonadati</taxon>
        <taxon>Bacteroidota</taxon>
        <taxon>Cytophagia</taxon>
        <taxon>Cytophagales</taxon>
        <taxon>Rhodocytophagaceae</taxon>
        <taxon>Rhodocytophaga</taxon>
    </lineage>
</organism>
<dbReference type="InterPro" id="IPR014036">
    <property type="entry name" value="DeoR-like_C"/>
</dbReference>
<dbReference type="GO" id="GO:0003700">
    <property type="term" value="F:DNA-binding transcription factor activity"/>
    <property type="evidence" value="ECO:0007669"/>
    <property type="project" value="InterPro"/>
</dbReference>
<dbReference type="PROSITE" id="PS00894">
    <property type="entry name" value="HTH_DEOR_1"/>
    <property type="match status" value="1"/>
</dbReference>
<dbReference type="InterPro" id="IPR036390">
    <property type="entry name" value="WH_DNA-bd_sf"/>
</dbReference>
<evidence type="ECO:0000256" key="2">
    <source>
        <dbReference type="ARBA" id="ARBA00023125"/>
    </source>
</evidence>
<dbReference type="SMART" id="SM01134">
    <property type="entry name" value="DeoRC"/>
    <property type="match status" value="1"/>
</dbReference>
<evidence type="ECO:0000256" key="3">
    <source>
        <dbReference type="ARBA" id="ARBA00023163"/>
    </source>
</evidence>
<evidence type="ECO:0000259" key="4">
    <source>
        <dbReference type="PROSITE" id="PS51000"/>
    </source>
</evidence>
<evidence type="ECO:0000313" key="5">
    <source>
        <dbReference type="EMBL" id="QHT70671.1"/>
    </source>
</evidence>
<reference evidence="5 6" key="1">
    <citation type="submission" date="2020-01" db="EMBL/GenBank/DDBJ databases">
        <authorList>
            <person name="Kim M.K."/>
        </authorList>
    </citation>
    <scope>NUCLEOTIDE SEQUENCE [LARGE SCALE GENOMIC DNA]</scope>
    <source>
        <strain evidence="5 6">172606-1</strain>
    </source>
</reference>
<gene>
    <name evidence="5" type="ORF">GXP67_30485</name>
</gene>
<dbReference type="KEGG" id="rhoz:GXP67_30485"/>
<dbReference type="InterPro" id="IPR018356">
    <property type="entry name" value="Tscrpt_reg_HTH_DeoR_CS"/>
</dbReference>
<sequence length="247" mass="27536">MLQEERQNVILQQINVHHKVLTTDLCQLMNVSLDTIRRDLSELEKKGRIKKVHGGAISTTFHQPFQQPAVYAKAEKQEIARKALTLLREGMVILTGGGTVMLELARIIPSTFKGTFFTVSPLVALEVAQRSTIDVILLAGRVSRNTYICTGSSVINQLSELRVDLCLVGTNGLSVQEGVTDNDWEVVQVKKAMVKSAEKTALLSISEKLDTAQRMQVCPLTSVHYLLTELDTADEKLKKYTKFFHVL</sequence>
<dbReference type="PANTHER" id="PTHR30363:SF44">
    <property type="entry name" value="AGA OPERON TRANSCRIPTIONAL REPRESSOR-RELATED"/>
    <property type="match status" value="1"/>
</dbReference>
<dbReference type="GO" id="GO:0003677">
    <property type="term" value="F:DNA binding"/>
    <property type="evidence" value="ECO:0007669"/>
    <property type="project" value="UniProtKB-KW"/>
</dbReference>
<dbReference type="EMBL" id="CP048222">
    <property type="protein sequence ID" value="QHT70671.1"/>
    <property type="molecule type" value="Genomic_DNA"/>
</dbReference>
<dbReference type="RefSeq" id="WP_162446646.1">
    <property type="nucleotide sequence ID" value="NZ_CP048222.1"/>
</dbReference>
<evidence type="ECO:0000313" key="6">
    <source>
        <dbReference type="Proteomes" id="UP000480178"/>
    </source>
</evidence>
<feature type="domain" description="HTH deoR-type" evidence="4">
    <location>
        <begin position="3"/>
        <end position="58"/>
    </location>
</feature>
<accession>A0A6C0GRH1</accession>
<dbReference type="InterPro" id="IPR036388">
    <property type="entry name" value="WH-like_DNA-bd_sf"/>
</dbReference>
<evidence type="ECO:0000256" key="1">
    <source>
        <dbReference type="ARBA" id="ARBA00023015"/>
    </source>
</evidence>
<dbReference type="Pfam" id="PF08220">
    <property type="entry name" value="HTH_DeoR"/>
    <property type="match status" value="1"/>
</dbReference>
<name>A0A6C0GRH1_9BACT</name>
<keyword evidence="2" id="KW-0238">DNA-binding</keyword>
<keyword evidence="3" id="KW-0804">Transcription</keyword>
<dbReference type="PROSITE" id="PS51000">
    <property type="entry name" value="HTH_DEOR_2"/>
    <property type="match status" value="1"/>
</dbReference>
<protein>
    <submittedName>
        <fullName evidence="5">DeoR/GlpR transcriptional regulator</fullName>
    </submittedName>
</protein>
<keyword evidence="6" id="KW-1185">Reference proteome</keyword>
<dbReference type="Gene3D" id="1.10.10.10">
    <property type="entry name" value="Winged helix-like DNA-binding domain superfamily/Winged helix DNA-binding domain"/>
    <property type="match status" value="1"/>
</dbReference>
<dbReference type="Proteomes" id="UP000480178">
    <property type="component" value="Chromosome"/>
</dbReference>
<dbReference type="AlphaFoldDB" id="A0A6C0GRH1"/>
<dbReference type="SUPFAM" id="SSF46785">
    <property type="entry name" value="Winged helix' DNA-binding domain"/>
    <property type="match status" value="1"/>
</dbReference>
<dbReference type="InterPro" id="IPR050313">
    <property type="entry name" value="Carb_Metab_HTH_regulators"/>
</dbReference>
<proteinExistence type="predicted"/>